<protein>
    <recommendedName>
        <fullName evidence="2">DRTGG domain-containing protein</fullName>
    </recommendedName>
</protein>
<sequence>MPKRIFIAATQQNDGKTTVSLGLIFALKKYFKKISFIKPIGQRYLIEQGYKVDEDSVLIDDIANIRCNIKDMSPVAVEKGFTENFIRKPNIKPLIDKIQLSFNKVSRGADLVIIEGTGHAGVGSCFDLSNAHVAKLLDAKVVLISSGGIGKPIDELVLNQALFERQGVEIAGVIVNKVLPEKYRKISQLVKKGLTRKGMEVLGVLPYIKDLSMPNIHQIKEEIKGEVIYGTNELLDRRVENIIVAAMKPHDAINYFKGRVLIITPGDRDDIILTAVSSHLRKEKKEFEVVALVLSGGIIPHKSITALVKKAKIPLLLSKDDTYRVASRIHDRVVKIRPEDTEKIRMAKRLINNYADIRKLLKAI</sequence>
<name>A0A2J0KW72_9BACT</name>
<dbReference type="EMBL" id="PEWV01000044">
    <property type="protein sequence ID" value="PIU41564.1"/>
    <property type="molecule type" value="Genomic_DNA"/>
</dbReference>
<dbReference type="InterPro" id="IPR028979">
    <property type="entry name" value="Ser_kin/Pase_Hpr-like_N_sf"/>
</dbReference>
<dbReference type="PANTHER" id="PTHR43356:SF2">
    <property type="entry name" value="PHOSPHATE ACETYLTRANSFERASE"/>
    <property type="match status" value="1"/>
</dbReference>
<dbReference type="Pfam" id="PF07085">
    <property type="entry name" value="DRTGG"/>
    <property type="match status" value="1"/>
</dbReference>
<evidence type="ECO:0000313" key="4">
    <source>
        <dbReference type="Proteomes" id="UP000230052"/>
    </source>
</evidence>
<evidence type="ECO:0000313" key="3">
    <source>
        <dbReference type="EMBL" id="PIU41564.1"/>
    </source>
</evidence>
<accession>A0A2J0KW72</accession>
<dbReference type="Gene3D" id="3.40.50.300">
    <property type="entry name" value="P-loop containing nucleotide triphosphate hydrolases"/>
    <property type="match status" value="1"/>
</dbReference>
<dbReference type="SUPFAM" id="SSF75138">
    <property type="entry name" value="HprK N-terminal domain-like"/>
    <property type="match status" value="1"/>
</dbReference>
<dbReference type="AlphaFoldDB" id="A0A2J0KW72"/>
<dbReference type="CDD" id="cd03109">
    <property type="entry name" value="DTBS"/>
    <property type="match status" value="1"/>
</dbReference>
<dbReference type="Pfam" id="PF13500">
    <property type="entry name" value="AAA_26"/>
    <property type="match status" value="1"/>
</dbReference>
<comment type="caution">
    <text evidence="3">The sequence shown here is derived from an EMBL/GenBank/DDBJ whole genome shotgun (WGS) entry which is preliminary data.</text>
</comment>
<reference evidence="3 4" key="1">
    <citation type="submission" date="2017-09" db="EMBL/GenBank/DDBJ databases">
        <title>Depth-based differentiation of microbial function through sediment-hosted aquifers and enrichment of novel symbionts in the deep terrestrial subsurface.</title>
        <authorList>
            <person name="Probst A.J."/>
            <person name="Ladd B."/>
            <person name="Jarett J.K."/>
            <person name="Geller-Mcgrath D.E."/>
            <person name="Sieber C.M."/>
            <person name="Emerson J.B."/>
            <person name="Anantharaman K."/>
            <person name="Thomas B.C."/>
            <person name="Malmstrom R."/>
            <person name="Stieglmeier M."/>
            <person name="Klingl A."/>
            <person name="Woyke T."/>
            <person name="Ryan C.M."/>
            <person name="Banfield J.F."/>
        </authorList>
    </citation>
    <scope>NUCLEOTIDE SEQUENCE [LARGE SCALE GENOMIC DNA]</scope>
    <source>
        <strain evidence="3">CG07_land_8_20_14_0_80_42_15</strain>
    </source>
</reference>
<dbReference type="InterPro" id="IPR010766">
    <property type="entry name" value="DRTGG"/>
</dbReference>
<comment type="subunit">
    <text evidence="1">Homohexamer.</text>
</comment>
<evidence type="ECO:0000259" key="2">
    <source>
        <dbReference type="Pfam" id="PF07085"/>
    </source>
</evidence>
<dbReference type="SUPFAM" id="SSF52540">
    <property type="entry name" value="P-loop containing nucleoside triphosphate hydrolases"/>
    <property type="match status" value="1"/>
</dbReference>
<dbReference type="InterPro" id="IPR027417">
    <property type="entry name" value="P-loop_NTPase"/>
</dbReference>
<dbReference type="PANTHER" id="PTHR43356">
    <property type="entry name" value="PHOSPHATE ACETYLTRANSFERASE"/>
    <property type="match status" value="1"/>
</dbReference>
<dbReference type="InterPro" id="IPR050500">
    <property type="entry name" value="Phos_Acetyltrans/Butyryltrans"/>
</dbReference>
<dbReference type="Gene3D" id="3.40.1390.20">
    <property type="entry name" value="HprK N-terminal domain-like"/>
    <property type="match status" value="1"/>
</dbReference>
<feature type="domain" description="DRTGG" evidence="2">
    <location>
        <begin position="219"/>
        <end position="330"/>
    </location>
</feature>
<dbReference type="Proteomes" id="UP000230052">
    <property type="component" value="Unassembled WGS sequence"/>
</dbReference>
<gene>
    <name evidence="3" type="ORF">COS99_04745</name>
</gene>
<proteinExistence type="predicted"/>
<organism evidence="3 4">
    <name type="scientific">Candidatus Aquitaenariimonas noxiae</name>
    <dbReference type="NCBI Taxonomy" id="1974741"/>
    <lineage>
        <taxon>Bacteria</taxon>
        <taxon>Pseudomonadati</taxon>
        <taxon>Candidatus Omnitrophota</taxon>
        <taxon>Candidatus Aquitaenariimonas</taxon>
    </lineage>
</organism>
<evidence type="ECO:0000256" key="1">
    <source>
        <dbReference type="ARBA" id="ARBA00011643"/>
    </source>
</evidence>